<dbReference type="Proteomes" id="UP001595867">
    <property type="component" value="Unassembled WGS sequence"/>
</dbReference>
<keyword evidence="3" id="KW-1185">Reference proteome</keyword>
<protein>
    <recommendedName>
        <fullName evidence="4">Leucine rich repeat variant</fullName>
    </recommendedName>
</protein>
<evidence type="ECO:0000256" key="1">
    <source>
        <dbReference type="SAM" id="MobiDB-lite"/>
    </source>
</evidence>
<sequence length="517" mass="54215">MSVGELLNGLARNPSLPSALVDRLIAQADDDLGGELAQRADLSPEQVRALAERSESVMLQLAWDGLLDAAEVDPVRWPEVALALLDQGLGRDGWAEMLADDPDAGRREKLAACPGLPAAVRARLAGDPDLGVVAELAIFTTDSDLLTRLAGHPHAEVRAGVAVNPAAPPEVLAGLIAVHRGSTGGPLPETCDVCSPFVDDGDLPPGASCDGTHESVIHSLLARAVDNPATPADAAAELAEHPSGYVRWPLAGRPDLPAGAAERLAGDPFPGVRGDLAENPSVPEDLLRRLATDESRDVRRRVALNPNVPLDLLGRTSGAELLPRIAAAGPDEVRQLAGSRDPQLRMLAAERRDLPPEIRDRLARDPDAKVVKAVAPHPGLGEDLMREMVSRHGIRVIAKIAANPDAPPAMLLDLARQAPPAQKVFREVAARPDAPAEALEICLTDPRARPIAAAHPALPVDRIVELLHDADGSVAAAAATNPSLPVSEMDRIIDLTPVDPAPVDPAPVDPAPIDPAL</sequence>
<proteinExistence type="predicted"/>
<gene>
    <name evidence="2" type="ORF">ACFO0C_02935</name>
</gene>
<dbReference type="RefSeq" id="WP_378064901.1">
    <property type="nucleotide sequence ID" value="NZ_JBHSBL010000003.1"/>
</dbReference>
<dbReference type="Gene3D" id="1.25.10.10">
    <property type="entry name" value="Leucine-rich Repeat Variant"/>
    <property type="match status" value="2"/>
</dbReference>
<evidence type="ECO:0000313" key="2">
    <source>
        <dbReference type="EMBL" id="MFC4063871.1"/>
    </source>
</evidence>
<dbReference type="SUPFAM" id="SSF48371">
    <property type="entry name" value="ARM repeat"/>
    <property type="match status" value="1"/>
</dbReference>
<evidence type="ECO:0000313" key="3">
    <source>
        <dbReference type="Proteomes" id="UP001595867"/>
    </source>
</evidence>
<organism evidence="2 3">
    <name type="scientific">Actinoplanes subglobosus</name>
    <dbReference type="NCBI Taxonomy" id="1547892"/>
    <lineage>
        <taxon>Bacteria</taxon>
        <taxon>Bacillati</taxon>
        <taxon>Actinomycetota</taxon>
        <taxon>Actinomycetes</taxon>
        <taxon>Micromonosporales</taxon>
        <taxon>Micromonosporaceae</taxon>
        <taxon>Actinoplanes</taxon>
    </lineage>
</organism>
<reference evidence="3" key="1">
    <citation type="journal article" date="2019" name="Int. J. Syst. Evol. Microbiol.">
        <title>The Global Catalogue of Microorganisms (GCM) 10K type strain sequencing project: providing services to taxonomists for standard genome sequencing and annotation.</title>
        <authorList>
            <consortium name="The Broad Institute Genomics Platform"/>
            <consortium name="The Broad Institute Genome Sequencing Center for Infectious Disease"/>
            <person name="Wu L."/>
            <person name="Ma J."/>
        </authorList>
    </citation>
    <scope>NUCLEOTIDE SEQUENCE [LARGE SCALE GENOMIC DNA]</scope>
    <source>
        <strain evidence="3">TBRC 5832</strain>
    </source>
</reference>
<dbReference type="InterPro" id="IPR016024">
    <property type="entry name" value="ARM-type_fold"/>
</dbReference>
<dbReference type="EMBL" id="JBHSBL010000003">
    <property type="protein sequence ID" value="MFC4063871.1"/>
    <property type="molecule type" value="Genomic_DNA"/>
</dbReference>
<dbReference type="InterPro" id="IPR011989">
    <property type="entry name" value="ARM-like"/>
</dbReference>
<feature type="compositionally biased region" description="Pro residues" evidence="1">
    <location>
        <begin position="499"/>
        <end position="517"/>
    </location>
</feature>
<comment type="caution">
    <text evidence="2">The sequence shown here is derived from an EMBL/GenBank/DDBJ whole genome shotgun (WGS) entry which is preliminary data.</text>
</comment>
<accession>A0ABV8IJU7</accession>
<evidence type="ECO:0008006" key="4">
    <source>
        <dbReference type="Google" id="ProtNLM"/>
    </source>
</evidence>
<name>A0ABV8IJU7_9ACTN</name>
<feature type="region of interest" description="Disordered" evidence="1">
    <location>
        <begin position="498"/>
        <end position="517"/>
    </location>
</feature>